<proteinExistence type="predicted"/>
<name>A0A8B9KXA2_ASTMX</name>
<evidence type="ECO:0000313" key="3">
    <source>
        <dbReference type="Proteomes" id="UP000694621"/>
    </source>
</evidence>
<reference evidence="2" key="1">
    <citation type="submission" date="2025-08" db="UniProtKB">
        <authorList>
            <consortium name="Ensembl"/>
        </authorList>
    </citation>
    <scope>IDENTIFICATION</scope>
</reference>
<sequence length="86" mass="9367">MAQVDQGWSGDKDDLHHPEADVADGELPVVAHILTTGLHDALRSRPQDQDPEDEEDAHPYLPNHSGVGLHLVHSGLLSKHNPYPGL</sequence>
<feature type="compositionally biased region" description="Basic and acidic residues" evidence="1">
    <location>
        <begin position="10"/>
        <end position="20"/>
    </location>
</feature>
<dbReference type="AlphaFoldDB" id="A0A8B9KXA2"/>
<dbReference type="Ensembl" id="ENSAMXT00005044360.1">
    <property type="protein sequence ID" value="ENSAMXP00005040734.1"/>
    <property type="gene ID" value="ENSAMXG00005019098.1"/>
</dbReference>
<organism evidence="2 3">
    <name type="scientific">Astyanax mexicanus</name>
    <name type="common">Blind cave fish</name>
    <name type="synonym">Astyanax fasciatus mexicanus</name>
    <dbReference type="NCBI Taxonomy" id="7994"/>
    <lineage>
        <taxon>Eukaryota</taxon>
        <taxon>Metazoa</taxon>
        <taxon>Chordata</taxon>
        <taxon>Craniata</taxon>
        <taxon>Vertebrata</taxon>
        <taxon>Euteleostomi</taxon>
        <taxon>Actinopterygii</taxon>
        <taxon>Neopterygii</taxon>
        <taxon>Teleostei</taxon>
        <taxon>Ostariophysi</taxon>
        <taxon>Characiformes</taxon>
        <taxon>Characoidei</taxon>
        <taxon>Acestrorhamphidae</taxon>
        <taxon>Acestrorhamphinae</taxon>
        <taxon>Astyanax</taxon>
    </lineage>
</organism>
<dbReference type="Proteomes" id="UP000694621">
    <property type="component" value="Unplaced"/>
</dbReference>
<accession>A0A8B9KXA2</accession>
<protein>
    <submittedName>
        <fullName evidence="2">Uncharacterized protein</fullName>
    </submittedName>
</protein>
<evidence type="ECO:0000313" key="2">
    <source>
        <dbReference type="Ensembl" id="ENSAMXP00005040734.1"/>
    </source>
</evidence>
<evidence type="ECO:0000256" key="1">
    <source>
        <dbReference type="SAM" id="MobiDB-lite"/>
    </source>
</evidence>
<feature type="region of interest" description="Disordered" evidence="1">
    <location>
        <begin position="1"/>
        <end position="66"/>
    </location>
</feature>